<protein>
    <submittedName>
        <fullName evidence="1">Copia protein</fullName>
    </submittedName>
</protein>
<gene>
    <name evidence="1" type="ORF">PHJA_001467200</name>
</gene>
<comment type="caution">
    <text evidence="1">The sequence shown here is derived from an EMBL/GenBank/DDBJ whole genome shotgun (WGS) entry which is preliminary data.</text>
</comment>
<keyword evidence="2" id="KW-1185">Reference proteome</keyword>
<evidence type="ECO:0000313" key="2">
    <source>
        <dbReference type="Proteomes" id="UP000653305"/>
    </source>
</evidence>
<reference evidence="1" key="1">
    <citation type="submission" date="2020-07" db="EMBL/GenBank/DDBJ databases">
        <title>Ethylene signaling mediates host invasion by parasitic plants.</title>
        <authorList>
            <person name="Yoshida S."/>
        </authorList>
    </citation>
    <scope>NUCLEOTIDE SEQUENCE</scope>
    <source>
        <strain evidence="1">Okayama</strain>
    </source>
</reference>
<dbReference type="EMBL" id="BMAC01000306">
    <property type="protein sequence ID" value="GFP93229.1"/>
    <property type="molecule type" value="Genomic_DNA"/>
</dbReference>
<dbReference type="Proteomes" id="UP000653305">
    <property type="component" value="Unassembled WGS sequence"/>
</dbReference>
<evidence type="ECO:0000313" key="1">
    <source>
        <dbReference type="EMBL" id="GFP93229.1"/>
    </source>
</evidence>
<accession>A0A830C2I3</accession>
<proteinExistence type="predicted"/>
<name>A0A830C2I3_9LAMI</name>
<dbReference type="AlphaFoldDB" id="A0A830C2I3"/>
<sequence>MAILIVLKLAWWLRAIRRFLVLIIGTLSNMLLRSPLFVYFLLWLPPVTGHFTSWILKMHFYMASSRKSSKTPQQPEKRR</sequence>
<organism evidence="1 2">
    <name type="scientific">Phtheirospermum japonicum</name>
    <dbReference type="NCBI Taxonomy" id="374723"/>
    <lineage>
        <taxon>Eukaryota</taxon>
        <taxon>Viridiplantae</taxon>
        <taxon>Streptophyta</taxon>
        <taxon>Embryophyta</taxon>
        <taxon>Tracheophyta</taxon>
        <taxon>Spermatophyta</taxon>
        <taxon>Magnoliopsida</taxon>
        <taxon>eudicotyledons</taxon>
        <taxon>Gunneridae</taxon>
        <taxon>Pentapetalae</taxon>
        <taxon>asterids</taxon>
        <taxon>lamiids</taxon>
        <taxon>Lamiales</taxon>
        <taxon>Orobanchaceae</taxon>
        <taxon>Orobanchaceae incertae sedis</taxon>
        <taxon>Phtheirospermum</taxon>
    </lineage>
</organism>